<evidence type="ECO:0000313" key="1">
    <source>
        <dbReference type="EMBL" id="GBN73174.1"/>
    </source>
</evidence>
<dbReference type="AlphaFoldDB" id="A0A4Y2RBK7"/>
<dbReference type="Proteomes" id="UP000499080">
    <property type="component" value="Unassembled WGS sequence"/>
</dbReference>
<keyword evidence="2" id="KW-1185">Reference proteome</keyword>
<dbReference type="Gene3D" id="3.60.10.10">
    <property type="entry name" value="Endonuclease/exonuclease/phosphatase"/>
    <property type="match status" value="1"/>
</dbReference>
<accession>A0A4Y2RBK7</accession>
<proteinExistence type="predicted"/>
<dbReference type="OrthoDB" id="6437038at2759"/>
<reference evidence="1 2" key="1">
    <citation type="journal article" date="2019" name="Sci. Rep.">
        <title>Orb-weaving spider Araneus ventricosus genome elucidates the spidroin gene catalogue.</title>
        <authorList>
            <person name="Kono N."/>
            <person name="Nakamura H."/>
            <person name="Ohtoshi R."/>
            <person name="Moran D.A.P."/>
            <person name="Shinohara A."/>
            <person name="Yoshida Y."/>
            <person name="Fujiwara M."/>
            <person name="Mori M."/>
            <person name="Tomita M."/>
            <person name="Arakawa K."/>
        </authorList>
    </citation>
    <scope>NUCLEOTIDE SEQUENCE [LARGE SCALE GENOMIC DNA]</scope>
</reference>
<evidence type="ECO:0000313" key="2">
    <source>
        <dbReference type="Proteomes" id="UP000499080"/>
    </source>
</evidence>
<gene>
    <name evidence="1" type="ORF">AVEN_175367_1</name>
</gene>
<evidence type="ECO:0008006" key="3">
    <source>
        <dbReference type="Google" id="ProtNLM"/>
    </source>
</evidence>
<sequence length="138" mass="15341">MHQIDLIIAQEPYTKDNQVKGIPQKYRIWTSENGKAAIISPCSHTVLSLTPLDNIIAIKIDLNQRSCTIISAYLSPLEDYIMDADLNSLNKTKASGFNGLDNTIVQQIQIANPELLPLILNRCLKFGLFPSTFKVGLV</sequence>
<protein>
    <recommendedName>
        <fullName evidence="3">Endonuclease/exonuclease/phosphatase domain-containing protein</fullName>
    </recommendedName>
</protein>
<dbReference type="InterPro" id="IPR036691">
    <property type="entry name" value="Endo/exonu/phosph_ase_sf"/>
</dbReference>
<organism evidence="1 2">
    <name type="scientific">Araneus ventricosus</name>
    <name type="common">Orbweaver spider</name>
    <name type="synonym">Epeira ventricosa</name>
    <dbReference type="NCBI Taxonomy" id="182803"/>
    <lineage>
        <taxon>Eukaryota</taxon>
        <taxon>Metazoa</taxon>
        <taxon>Ecdysozoa</taxon>
        <taxon>Arthropoda</taxon>
        <taxon>Chelicerata</taxon>
        <taxon>Arachnida</taxon>
        <taxon>Araneae</taxon>
        <taxon>Araneomorphae</taxon>
        <taxon>Entelegynae</taxon>
        <taxon>Araneoidea</taxon>
        <taxon>Araneidae</taxon>
        <taxon>Araneus</taxon>
    </lineage>
</organism>
<dbReference type="EMBL" id="BGPR01016480">
    <property type="protein sequence ID" value="GBN73174.1"/>
    <property type="molecule type" value="Genomic_DNA"/>
</dbReference>
<name>A0A4Y2RBK7_ARAVE</name>
<comment type="caution">
    <text evidence="1">The sequence shown here is derived from an EMBL/GenBank/DDBJ whole genome shotgun (WGS) entry which is preliminary data.</text>
</comment>